<comment type="caution">
    <text evidence="1">The sequence shown here is derived from an EMBL/GenBank/DDBJ whole genome shotgun (WGS) entry which is preliminary data.</text>
</comment>
<dbReference type="AlphaFoldDB" id="A0ABD6ERD9"/>
<protein>
    <submittedName>
        <fullName evidence="1">Uncharacterized protein</fullName>
    </submittedName>
</protein>
<gene>
    <name evidence="1" type="ORF">AB6A40_009244</name>
</gene>
<keyword evidence="2" id="KW-1185">Reference proteome</keyword>
<evidence type="ECO:0000313" key="2">
    <source>
        <dbReference type="Proteomes" id="UP001608902"/>
    </source>
</evidence>
<dbReference type="Proteomes" id="UP001608902">
    <property type="component" value="Unassembled WGS sequence"/>
</dbReference>
<proteinExistence type="predicted"/>
<dbReference type="EMBL" id="JBGFUD010009523">
    <property type="protein sequence ID" value="MFH4982535.1"/>
    <property type="molecule type" value="Genomic_DNA"/>
</dbReference>
<evidence type="ECO:0000313" key="1">
    <source>
        <dbReference type="EMBL" id="MFH4982535.1"/>
    </source>
</evidence>
<sequence length="106" mass="11923">MINSNHQILFILPNASYGICLSFLLRKATDGKKLWQGPTVDHNGGATRRQWVGRLTDVVILSAWGEGVQLRRSVRRRNGRPSSYHSTWMAMASTDVKVHSLFMVLG</sequence>
<reference evidence="1 2" key="1">
    <citation type="submission" date="2024-08" db="EMBL/GenBank/DDBJ databases">
        <title>Gnathostoma spinigerum genome.</title>
        <authorList>
            <person name="Gonzalez-Bertolin B."/>
            <person name="Monzon S."/>
            <person name="Zaballos A."/>
            <person name="Jimenez P."/>
            <person name="Dekumyoy P."/>
            <person name="Varona S."/>
            <person name="Cuesta I."/>
            <person name="Sumanam S."/>
            <person name="Adisakwattana P."/>
            <person name="Gasser R.B."/>
            <person name="Hernandez-Gonzalez A."/>
            <person name="Young N.D."/>
            <person name="Perteguer M.J."/>
        </authorList>
    </citation>
    <scope>NUCLEOTIDE SEQUENCE [LARGE SCALE GENOMIC DNA]</scope>
    <source>
        <strain evidence="1">AL3</strain>
        <tissue evidence="1">Liver</tissue>
    </source>
</reference>
<name>A0ABD6ERD9_9BILA</name>
<organism evidence="1 2">
    <name type="scientific">Gnathostoma spinigerum</name>
    <dbReference type="NCBI Taxonomy" id="75299"/>
    <lineage>
        <taxon>Eukaryota</taxon>
        <taxon>Metazoa</taxon>
        <taxon>Ecdysozoa</taxon>
        <taxon>Nematoda</taxon>
        <taxon>Chromadorea</taxon>
        <taxon>Rhabditida</taxon>
        <taxon>Spirurina</taxon>
        <taxon>Gnathostomatomorpha</taxon>
        <taxon>Gnathostomatoidea</taxon>
        <taxon>Gnathostomatidae</taxon>
        <taxon>Gnathostoma</taxon>
    </lineage>
</organism>
<accession>A0ABD6ERD9</accession>